<dbReference type="CDD" id="cd10845">
    <property type="entry name" value="DSRM_RNAse_III_family"/>
    <property type="match status" value="1"/>
</dbReference>
<dbReference type="PANTHER" id="PTHR12521">
    <property type="entry name" value="PROTEIN C6ORF130"/>
    <property type="match status" value="1"/>
</dbReference>
<dbReference type="InterPro" id="IPR002589">
    <property type="entry name" value="Macro_dom"/>
</dbReference>
<name>A0A8E0KJF2_9REOV</name>
<dbReference type="Gene3D" id="3.30.160.20">
    <property type="match status" value="1"/>
</dbReference>
<gene>
    <name evidence="5" type="primary">VP8</name>
</gene>
<dbReference type="PROSITE" id="PS50137">
    <property type="entry name" value="DS_RBD"/>
    <property type="match status" value="1"/>
</dbReference>
<organism evidence="5">
    <name type="scientific">Kadipiro virus</name>
    <dbReference type="NCBI Taxonomy" id="104580"/>
    <lineage>
        <taxon>Viruses</taxon>
        <taxon>Riboviria</taxon>
        <taxon>Orthornavirae</taxon>
        <taxon>Duplornaviricota</taxon>
        <taxon>Resentoviricetes</taxon>
        <taxon>Reovirales</taxon>
        <taxon>Sedoreoviridae</taxon>
        <taxon>Seadornavirus</taxon>
        <taxon>Seadornavirus kadipiroense</taxon>
    </lineage>
</organism>
<keyword evidence="1" id="KW-0479">Metal-binding</keyword>
<dbReference type="PROSITE" id="PS51154">
    <property type="entry name" value="MACRO"/>
    <property type="match status" value="1"/>
</dbReference>
<dbReference type="GO" id="GO:0140291">
    <property type="term" value="P:peptidyl-glutamate ADP-deribosylation"/>
    <property type="evidence" value="ECO:0007669"/>
    <property type="project" value="TreeGrafter"/>
</dbReference>
<dbReference type="PANTHER" id="PTHR12521:SF0">
    <property type="entry name" value="ADP-RIBOSE GLYCOHYDROLASE OARD1"/>
    <property type="match status" value="1"/>
</dbReference>
<dbReference type="SMART" id="SM00358">
    <property type="entry name" value="DSRM"/>
    <property type="match status" value="1"/>
</dbReference>
<dbReference type="InterPro" id="IPR014720">
    <property type="entry name" value="dsRBD_dom"/>
</dbReference>
<evidence type="ECO:0000256" key="1">
    <source>
        <dbReference type="ARBA" id="ARBA00022723"/>
    </source>
</evidence>
<dbReference type="InterPro" id="IPR050892">
    <property type="entry name" value="ADP-ribose_metab_enzymes"/>
</dbReference>
<dbReference type="SUPFAM" id="SSF54768">
    <property type="entry name" value="dsRNA-binding domain-like"/>
    <property type="match status" value="1"/>
</dbReference>
<keyword evidence="2" id="KW-0694">RNA-binding</keyword>
<dbReference type="EMBL" id="BR001728">
    <property type="protein sequence ID" value="FAA04044.1"/>
    <property type="molecule type" value="Genomic_RNA"/>
</dbReference>
<evidence type="ECO:0000259" key="3">
    <source>
        <dbReference type="PROSITE" id="PS50137"/>
    </source>
</evidence>
<dbReference type="CDD" id="cd02901">
    <property type="entry name" value="Macro_Poa1p-like"/>
    <property type="match status" value="1"/>
</dbReference>
<dbReference type="Pfam" id="PF01661">
    <property type="entry name" value="Macro"/>
    <property type="match status" value="1"/>
</dbReference>
<reference evidence="5" key="1">
    <citation type="journal article" date="2021" name="MBio">
        <title>Hidden Viral Sequences in Public Sequencing Data and Warning for Future Emerging Diseases.</title>
        <authorList>
            <person name="Kawasaki J."/>
            <person name="Kojima S."/>
            <person name="Tomonaga K."/>
            <person name="Horie M."/>
        </authorList>
    </citation>
    <scope>NUCLEOTIDE SEQUENCE</scope>
    <source>
        <strain evidence="5">Rat/2019/399</strain>
    </source>
</reference>
<sequence length="456" mass="51486">MSNYKGLLQELCAKRNSELPTYELISKVGPDHAPTFTVIARAMGLEASEAAYSKSQAERLAASTLYDKLKHLETYDERKSISVMSILMTFFACTLNNRAMQYNYCNDEPDVVFNVNSEDEHGCNLIGSTIDKLQSVGIKDHSACNRLKVLLNSVAEDNDYECIFRERCDGILFRNKNCDNYIASSEFKSTSTLVSFDNLNSAGDFTVNVHNNSSVKVNFKLDEVIGDLFTVSDDYSLMHCVAEDLKMSAGIAVTFKSKFNRISELAEQQKSVGDVAVLQDSNRFIYYLVTKQFSHDKPTYETLKSSLMSMKRHCIENNVRKVAAPKIGCGLDLLKWNRVKNLIHTVFSDTEIEIIVYDNKIVNNETQVKDIPLVPNLELRMTNECCVRKNSEFNKHSKFALALKEYIVNCKSTHNGRVTIIVSKNNPLKDIPVDDLLTLVRSTVLGTDIQVRISYD</sequence>
<dbReference type="Pfam" id="PF00035">
    <property type="entry name" value="dsrm"/>
    <property type="match status" value="1"/>
</dbReference>
<feature type="domain" description="DRBM" evidence="3">
    <location>
        <begin position="3"/>
        <end position="71"/>
    </location>
</feature>
<proteinExistence type="predicted"/>
<dbReference type="GO" id="GO:0003723">
    <property type="term" value="F:RNA binding"/>
    <property type="evidence" value="ECO:0007669"/>
    <property type="project" value="UniProtKB-UniRule"/>
</dbReference>
<feature type="domain" description="Macro" evidence="4">
    <location>
        <begin position="208"/>
        <end position="365"/>
    </location>
</feature>
<dbReference type="InterPro" id="IPR043472">
    <property type="entry name" value="Macro_dom-like"/>
</dbReference>
<evidence type="ECO:0000256" key="2">
    <source>
        <dbReference type="PROSITE-ProRule" id="PRU00266"/>
    </source>
</evidence>
<dbReference type="Gene3D" id="3.40.220.10">
    <property type="entry name" value="Leucine Aminopeptidase, subunit E, domain 1"/>
    <property type="match status" value="1"/>
</dbReference>
<dbReference type="SUPFAM" id="SSF52949">
    <property type="entry name" value="Macro domain-like"/>
    <property type="match status" value="1"/>
</dbReference>
<evidence type="ECO:0000259" key="4">
    <source>
        <dbReference type="PROSITE" id="PS51154"/>
    </source>
</evidence>
<protein>
    <submittedName>
        <fullName evidence="5">Putative VP8 protein</fullName>
    </submittedName>
</protein>
<evidence type="ECO:0000313" key="5">
    <source>
        <dbReference type="EMBL" id="FAA04044.1"/>
    </source>
</evidence>
<dbReference type="GO" id="GO:0046872">
    <property type="term" value="F:metal ion binding"/>
    <property type="evidence" value="ECO:0007669"/>
    <property type="project" value="UniProtKB-KW"/>
</dbReference>
<accession>A0A8E0KJF2</accession>